<dbReference type="PANTHER" id="PTHR30093">
    <property type="entry name" value="GENERAL SECRETION PATHWAY PROTEIN G"/>
    <property type="match status" value="1"/>
</dbReference>
<evidence type="ECO:0000259" key="3">
    <source>
        <dbReference type="Pfam" id="PF07596"/>
    </source>
</evidence>
<dbReference type="PROSITE" id="PS00409">
    <property type="entry name" value="PROKAR_NTER_METHYL"/>
    <property type="match status" value="1"/>
</dbReference>
<dbReference type="PRINTS" id="PR00813">
    <property type="entry name" value="BCTERIALGSPG"/>
</dbReference>
<dbReference type="EMBL" id="BARS01055392">
    <property type="protein sequence ID" value="GAG45215.1"/>
    <property type="molecule type" value="Genomic_DNA"/>
</dbReference>
<proteinExistence type="predicted"/>
<dbReference type="InterPro" id="IPR012902">
    <property type="entry name" value="N_methyl_site"/>
</dbReference>
<dbReference type="GO" id="GO:0015627">
    <property type="term" value="C:type II protein secretion system complex"/>
    <property type="evidence" value="ECO:0007669"/>
    <property type="project" value="InterPro"/>
</dbReference>
<dbReference type="InterPro" id="IPR000983">
    <property type="entry name" value="Bac_GSPG_pilin"/>
</dbReference>
<comment type="caution">
    <text evidence="4">The sequence shown here is derived from an EMBL/GenBank/DDBJ whole genome shotgun (WGS) entry which is preliminary data.</text>
</comment>
<evidence type="ECO:0000313" key="4">
    <source>
        <dbReference type="EMBL" id="GAG45215.1"/>
    </source>
</evidence>
<dbReference type="NCBIfam" id="TIGR02532">
    <property type="entry name" value="IV_pilin_GFxxxE"/>
    <property type="match status" value="1"/>
</dbReference>
<dbReference type="AlphaFoldDB" id="X0XPS0"/>
<dbReference type="GO" id="GO:0015628">
    <property type="term" value="P:protein secretion by the type II secretion system"/>
    <property type="evidence" value="ECO:0007669"/>
    <property type="project" value="InterPro"/>
</dbReference>
<accession>X0XPS0</accession>
<protein>
    <recommendedName>
        <fullName evidence="3">DUF1559 domain-containing protein</fullName>
    </recommendedName>
</protein>
<feature type="non-terminal residue" evidence="4">
    <location>
        <position position="114"/>
    </location>
</feature>
<name>X0XPS0_9ZZZZ</name>
<dbReference type="Pfam" id="PF07596">
    <property type="entry name" value="SBP_bac_10"/>
    <property type="match status" value="1"/>
</dbReference>
<evidence type="ECO:0000256" key="1">
    <source>
        <dbReference type="ARBA" id="ARBA00022481"/>
    </source>
</evidence>
<keyword evidence="2" id="KW-1133">Transmembrane helix</keyword>
<dbReference type="Gene3D" id="3.30.700.10">
    <property type="entry name" value="Glycoprotein, Type 4 Pilin"/>
    <property type="match status" value="1"/>
</dbReference>
<keyword evidence="2" id="KW-0812">Transmembrane</keyword>
<evidence type="ECO:0000256" key="2">
    <source>
        <dbReference type="SAM" id="Phobius"/>
    </source>
</evidence>
<keyword evidence="1" id="KW-0488">Methylation</keyword>
<feature type="transmembrane region" description="Helical" evidence="2">
    <location>
        <begin position="7"/>
        <end position="31"/>
    </location>
</feature>
<dbReference type="SUPFAM" id="SSF54523">
    <property type="entry name" value="Pili subunits"/>
    <property type="match status" value="1"/>
</dbReference>
<dbReference type="InterPro" id="IPR045584">
    <property type="entry name" value="Pilin-like"/>
</dbReference>
<organism evidence="4">
    <name type="scientific">marine sediment metagenome</name>
    <dbReference type="NCBI Taxonomy" id="412755"/>
    <lineage>
        <taxon>unclassified sequences</taxon>
        <taxon>metagenomes</taxon>
        <taxon>ecological metagenomes</taxon>
    </lineage>
</organism>
<keyword evidence="2" id="KW-0472">Membrane</keyword>
<sequence>MKVQRRGFTLIELLVVIAIIGILAAMVFPVFARARESARKAVCLSNVKNIGLAIQMYLADNNDTLPAMEHRSEVIDYMTCVEGATYANPYLRWALVLDEYVKNRDVWRCPSAKL</sequence>
<reference evidence="4" key="1">
    <citation type="journal article" date="2014" name="Front. Microbiol.">
        <title>High frequency of phylogenetically diverse reductive dehalogenase-homologous genes in deep subseafloor sedimentary metagenomes.</title>
        <authorList>
            <person name="Kawai M."/>
            <person name="Futagami T."/>
            <person name="Toyoda A."/>
            <person name="Takaki Y."/>
            <person name="Nishi S."/>
            <person name="Hori S."/>
            <person name="Arai W."/>
            <person name="Tsubouchi T."/>
            <person name="Morono Y."/>
            <person name="Uchiyama I."/>
            <person name="Ito T."/>
            <person name="Fujiyama A."/>
            <person name="Inagaki F."/>
            <person name="Takami H."/>
        </authorList>
    </citation>
    <scope>NUCLEOTIDE SEQUENCE</scope>
    <source>
        <strain evidence="4">Expedition CK06-06</strain>
    </source>
</reference>
<dbReference type="PANTHER" id="PTHR30093:SF2">
    <property type="entry name" value="TYPE II SECRETION SYSTEM PROTEIN H"/>
    <property type="match status" value="1"/>
</dbReference>
<dbReference type="InterPro" id="IPR011453">
    <property type="entry name" value="DUF1559"/>
</dbReference>
<gene>
    <name evidence="4" type="ORF">S01H1_81787</name>
</gene>
<feature type="domain" description="DUF1559" evidence="3">
    <location>
        <begin position="33"/>
        <end position="69"/>
    </location>
</feature>
<dbReference type="Pfam" id="PF07963">
    <property type="entry name" value="N_methyl"/>
    <property type="match status" value="1"/>
</dbReference>